<dbReference type="InterPro" id="IPR011335">
    <property type="entry name" value="Restrct_endonuc-II-like"/>
</dbReference>
<gene>
    <name evidence="2" type="ordered locus">Palpr_0523</name>
</gene>
<accession>E4T1T8</accession>
<dbReference type="eggNOG" id="COG2887">
    <property type="taxonomic scope" value="Bacteria"/>
</dbReference>
<dbReference type="eggNOG" id="COG3893">
    <property type="taxonomic scope" value="Bacteria"/>
</dbReference>
<dbReference type="SUPFAM" id="SSF52540">
    <property type="entry name" value="P-loop containing nucleoside triphosphate hydrolases"/>
    <property type="match status" value="1"/>
</dbReference>
<feature type="domain" description="PD-(D/E)XK endonuclease-like" evidence="1">
    <location>
        <begin position="683"/>
        <end position="971"/>
    </location>
</feature>
<dbReference type="SUPFAM" id="SSF52980">
    <property type="entry name" value="Restriction endonuclease-like"/>
    <property type="match status" value="1"/>
</dbReference>
<evidence type="ECO:0000313" key="2">
    <source>
        <dbReference type="EMBL" id="ADQ78682.1"/>
    </source>
</evidence>
<dbReference type="RefSeq" id="WP_013444051.1">
    <property type="nucleotide sequence ID" value="NC_014734.1"/>
</dbReference>
<dbReference type="InterPro" id="IPR038726">
    <property type="entry name" value="PDDEXK_AddAB-type"/>
</dbReference>
<dbReference type="AlphaFoldDB" id="E4T1T8"/>
<dbReference type="HOGENOM" id="CLU_013279_0_0_10"/>
<name>E4T1T8_PALPW</name>
<keyword evidence="3" id="KW-1185">Reference proteome</keyword>
<dbReference type="InterPro" id="IPR011604">
    <property type="entry name" value="PDDEXK-like_dom_sf"/>
</dbReference>
<dbReference type="Gene3D" id="3.90.320.10">
    <property type="match status" value="1"/>
</dbReference>
<dbReference type="KEGG" id="ppn:Palpr_0523"/>
<reference key="1">
    <citation type="submission" date="2010-11" db="EMBL/GenBank/DDBJ databases">
        <title>The complete genome of Paludibacter propionicigenes DSM 17365.</title>
        <authorList>
            <consortium name="US DOE Joint Genome Institute (JGI-PGF)"/>
            <person name="Lucas S."/>
            <person name="Copeland A."/>
            <person name="Lapidus A."/>
            <person name="Bruce D."/>
            <person name="Goodwin L."/>
            <person name="Pitluck S."/>
            <person name="Kyrpides N."/>
            <person name="Mavromatis K."/>
            <person name="Ivanova N."/>
            <person name="Munk A.C."/>
            <person name="Brettin T."/>
            <person name="Detter J.C."/>
            <person name="Han C."/>
            <person name="Tapia R."/>
            <person name="Land M."/>
            <person name="Hauser L."/>
            <person name="Markowitz V."/>
            <person name="Cheng J.-F."/>
            <person name="Hugenholtz P."/>
            <person name="Woyke T."/>
            <person name="Wu D."/>
            <person name="Gronow S."/>
            <person name="Wellnitz S."/>
            <person name="Brambilla E."/>
            <person name="Klenk H.-P."/>
            <person name="Eisen J.A."/>
        </authorList>
    </citation>
    <scope>NUCLEOTIDE SEQUENCE</scope>
    <source>
        <strain>WB4</strain>
    </source>
</reference>
<evidence type="ECO:0000259" key="1">
    <source>
        <dbReference type="Pfam" id="PF12705"/>
    </source>
</evidence>
<proteinExistence type="predicted"/>
<reference evidence="2 3" key="2">
    <citation type="journal article" date="2011" name="Stand. Genomic Sci.">
        <title>Complete genome sequence of Paludibacter propionicigenes type strain (WB4).</title>
        <authorList>
            <person name="Gronow S."/>
            <person name="Munk C."/>
            <person name="Lapidus A."/>
            <person name="Nolan M."/>
            <person name="Lucas S."/>
            <person name="Hammon N."/>
            <person name="Deshpande S."/>
            <person name="Cheng J.F."/>
            <person name="Tapia R."/>
            <person name="Han C."/>
            <person name="Goodwin L."/>
            <person name="Pitluck S."/>
            <person name="Liolios K."/>
            <person name="Ivanova N."/>
            <person name="Mavromatis K."/>
            <person name="Mikhailova N."/>
            <person name="Pati A."/>
            <person name="Chen A."/>
            <person name="Palaniappan K."/>
            <person name="Land M."/>
            <person name="Hauser L."/>
            <person name="Chang Y.J."/>
            <person name="Jeffries C.D."/>
            <person name="Brambilla E."/>
            <person name="Rohde M."/>
            <person name="Goker M."/>
            <person name="Detter J.C."/>
            <person name="Woyke T."/>
            <person name="Bristow J."/>
            <person name="Eisen J.A."/>
            <person name="Markowitz V."/>
            <person name="Hugenholtz P."/>
            <person name="Kyrpides N.C."/>
            <person name="Klenk H.P."/>
        </authorList>
    </citation>
    <scope>NUCLEOTIDE SEQUENCE [LARGE SCALE GENOMIC DNA]</scope>
    <source>
        <strain evidence="3">DSM 17365 / JCM 13257 / WB4</strain>
    </source>
</reference>
<sequence length="972" mass="112927">MNSFLYRVAQTYYSHHTESISNLSFVFPNRRAGLFFQRYISQIAAKPIFSPEILTINECFSMASQWQTADRLSNLFRLYRIYIEQSGSDESFDSFVFWGEMLLSDFDDVDKYRVDARQLFTNITELKQIDQMFNIFTEKQVEAIRQFWSNFVPVTEGKSQEDFIATWKILLPVYEQFRAELIAENTATEGMICRDVADRLRAKEPVSELEEKQFVFIGFNALNPCERTLMAELKKRGQADFYWDYDAAELRDADNQASRFYAENIHLFPSKYEIDADVESLQEKEIELIAVPSAVGQTKQVYSILNKLYPTENDDKDKSQLITTDYQLPTTNWINTAVVLPDESLLVPLLHSLPAQIGKVNVTMGFPLKSTPVSGLIEHIFELQCRMRTSGDRISFYHQTVSNILNHQYIALLCGDEANRITHQMAENNWIYIDADELKRNELLATIFVPQTDTQTFLPYLLHILRTLQNGWQQASGEEHNYQLECDFLYQYYVTINRMSDIMKAKPMDVGMSMETLVRLTRQLTSGITIPFIGEPLDGLQVMGVLETRGLDFENLIITSFNEGVFPAKSSNNSFIPYNLRRGFELPTTEHQDAITAYNFYRLIHRAKRIYFLYDSRTEGMQTGEVSRFMHQLHYHYDVKVQKKTVSFDIGFGSPQAIQIDKTAAVMEKLLRFTSSEKYSPALSASSINTYIDCPLQFYLTKVENVEQTDEVAETVEANMFGTLFHKVMENLYLPYKGQLMQSDDFDSLIKNTLKIDLEINSAFSREYFKKKNNAVVQLEGNNLLIASVLRKYILQVLKIDQKYAPFKYIGSEEKFTIKYPIQNTKTGVNIKGFIDRIDEKEGRLRILDYKTGSGKLDFRNLDEVFEHDKDNRPKFVLQTFLYCILYQDENKVSNLTPGIFYIRDLFKEDFDTVLINKESKEKVTDFEQYNEAFRKHLTTCLDEMFNPEVPFTQTSNLKVCQYCPYVGVCNR</sequence>
<dbReference type="Pfam" id="PF12705">
    <property type="entry name" value="PDDEXK_1"/>
    <property type="match status" value="1"/>
</dbReference>
<dbReference type="InterPro" id="IPR027417">
    <property type="entry name" value="P-loop_NTPase"/>
</dbReference>
<evidence type="ECO:0000313" key="3">
    <source>
        <dbReference type="Proteomes" id="UP000008718"/>
    </source>
</evidence>
<dbReference type="OrthoDB" id="9762792at2"/>
<dbReference type="STRING" id="694427.Palpr_0523"/>
<organism evidence="2 3">
    <name type="scientific">Paludibacter propionicigenes (strain DSM 17365 / JCM 13257 / WB4)</name>
    <dbReference type="NCBI Taxonomy" id="694427"/>
    <lineage>
        <taxon>Bacteria</taxon>
        <taxon>Pseudomonadati</taxon>
        <taxon>Bacteroidota</taxon>
        <taxon>Bacteroidia</taxon>
        <taxon>Bacteroidales</taxon>
        <taxon>Paludibacteraceae</taxon>
        <taxon>Paludibacter</taxon>
    </lineage>
</organism>
<dbReference type="EMBL" id="CP002345">
    <property type="protein sequence ID" value="ADQ78682.1"/>
    <property type="molecule type" value="Genomic_DNA"/>
</dbReference>
<protein>
    <recommendedName>
        <fullName evidence="1">PD-(D/E)XK endonuclease-like domain-containing protein</fullName>
    </recommendedName>
</protein>
<dbReference type="Proteomes" id="UP000008718">
    <property type="component" value="Chromosome"/>
</dbReference>